<keyword evidence="3 6" id="KW-0479">Metal-binding</keyword>
<evidence type="ECO:0000256" key="5">
    <source>
        <dbReference type="ARBA" id="ARBA00023002"/>
    </source>
</evidence>
<evidence type="ECO:0000313" key="9">
    <source>
        <dbReference type="EMBL" id="KAG2213110.1"/>
    </source>
</evidence>
<evidence type="ECO:0000256" key="3">
    <source>
        <dbReference type="ARBA" id="ARBA00022723"/>
    </source>
</evidence>
<comment type="similarity">
    <text evidence="2 6">Belongs to the zinc-containing alcohol dehydrogenase family.</text>
</comment>
<dbReference type="Pfam" id="PF08240">
    <property type="entry name" value="ADH_N"/>
    <property type="match status" value="1"/>
</dbReference>
<evidence type="ECO:0000256" key="2">
    <source>
        <dbReference type="ARBA" id="ARBA00008072"/>
    </source>
</evidence>
<comment type="cofactor">
    <cofactor evidence="1 6">
        <name>Zn(2+)</name>
        <dbReference type="ChEBI" id="CHEBI:29105"/>
    </cofactor>
</comment>
<dbReference type="PROSITE" id="PS00059">
    <property type="entry name" value="ADH_ZINC"/>
    <property type="match status" value="1"/>
</dbReference>
<dbReference type="CDD" id="cd05285">
    <property type="entry name" value="sorbitol_DH"/>
    <property type="match status" value="1"/>
</dbReference>
<evidence type="ECO:0000313" key="10">
    <source>
        <dbReference type="Proteomes" id="UP000603453"/>
    </source>
</evidence>
<dbReference type="Gene3D" id="3.40.50.720">
    <property type="entry name" value="NAD(P)-binding Rossmann-like Domain"/>
    <property type="match status" value="1"/>
</dbReference>
<reference evidence="9" key="1">
    <citation type="submission" date="2020-12" db="EMBL/GenBank/DDBJ databases">
        <title>Metabolic potential, ecology and presence of endohyphal bacteria is reflected in genomic diversity of Mucoromycotina.</title>
        <authorList>
            <person name="Muszewska A."/>
            <person name="Okrasinska A."/>
            <person name="Steczkiewicz K."/>
            <person name="Drgas O."/>
            <person name="Orlowska M."/>
            <person name="Perlinska-Lenart U."/>
            <person name="Aleksandrzak-Piekarczyk T."/>
            <person name="Szatraj K."/>
            <person name="Zielenkiewicz U."/>
            <person name="Pilsyk S."/>
            <person name="Malc E."/>
            <person name="Mieczkowski P."/>
            <person name="Kruszewska J.S."/>
            <person name="Biernat P."/>
            <person name="Pawlowska J."/>
        </authorList>
    </citation>
    <scope>NUCLEOTIDE SEQUENCE</scope>
    <source>
        <strain evidence="9">WA0000017839</strain>
    </source>
</reference>
<evidence type="ECO:0000259" key="8">
    <source>
        <dbReference type="Pfam" id="PF08240"/>
    </source>
</evidence>
<accession>A0A8H7VAC1</accession>
<dbReference type="InterPro" id="IPR013154">
    <property type="entry name" value="ADH-like_N"/>
</dbReference>
<dbReference type="Proteomes" id="UP000603453">
    <property type="component" value="Unassembled WGS sequence"/>
</dbReference>
<name>A0A8H7VAC1_9FUNG</name>
<dbReference type="InterPro" id="IPR045306">
    <property type="entry name" value="SDH-like"/>
</dbReference>
<dbReference type="InterPro" id="IPR002328">
    <property type="entry name" value="ADH_Zn_CS"/>
</dbReference>
<dbReference type="SUPFAM" id="SSF50129">
    <property type="entry name" value="GroES-like"/>
    <property type="match status" value="1"/>
</dbReference>
<dbReference type="SUPFAM" id="SSF51735">
    <property type="entry name" value="NAD(P)-binding Rossmann-fold domains"/>
    <property type="match status" value="1"/>
</dbReference>
<evidence type="ECO:0000259" key="7">
    <source>
        <dbReference type="Pfam" id="PF00107"/>
    </source>
</evidence>
<dbReference type="OrthoDB" id="2148442at2759"/>
<dbReference type="AlphaFoldDB" id="A0A8H7VAC1"/>
<keyword evidence="4 6" id="KW-0862">Zinc</keyword>
<evidence type="ECO:0000256" key="1">
    <source>
        <dbReference type="ARBA" id="ARBA00001947"/>
    </source>
</evidence>
<proteinExistence type="inferred from homology"/>
<dbReference type="InterPro" id="IPR036291">
    <property type="entry name" value="NAD(P)-bd_dom_sf"/>
</dbReference>
<protein>
    <submittedName>
        <fullName evidence="9">Uncharacterized protein</fullName>
    </submittedName>
</protein>
<gene>
    <name evidence="9" type="ORF">INT47_011259</name>
</gene>
<dbReference type="Gene3D" id="3.90.180.10">
    <property type="entry name" value="Medium-chain alcohol dehydrogenases, catalytic domain"/>
    <property type="match status" value="1"/>
</dbReference>
<keyword evidence="10" id="KW-1185">Reference proteome</keyword>
<comment type="caution">
    <text evidence="9">The sequence shown here is derived from an EMBL/GenBank/DDBJ whole genome shotgun (WGS) entry which is preliminary data.</text>
</comment>
<evidence type="ECO:0000256" key="4">
    <source>
        <dbReference type="ARBA" id="ARBA00022833"/>
    </source>
</evidence>
<feature type="domain" description="Alcohol dehydrogenase-like C-terminal" evidence="7">
    <location>
        <begin position="186"/>
        <end position="324"/>
    </location>
</feature>
<dbReference type="GO" id="GO:0008270">
    <property type="term" value="F:zinc ion binding"/>
    <property type="evidence" value="ECO:0007669"/>
    <property type="project" value="InterPro"/>
</dbReference>
<dbReference type="PANTHER" id="PTHR43161:SF9">
    <property type="entry name" value="SORBITOL DEHYDROGENASE"/>
    <property type="match status" value="1"/>
</dbReference>
<keyword evidence="5" id="KW-0560">Oxidoreductase</keyword>
<dbReference type="InterPro" id="IPR013149">
    <property type="entry name" value="ADH-like_C"/>
</dbReference>
<organism evidence="9 10">
    <name type="scientific">Mucor saturninus</name>
    <dbReference type="NCBI Taxonomy" id="64648"/>
    <lineage>
        <taxon>Eukaryota</taxon>
        <taxon>Fungi</taxon>
        <taxon>Fungi incertae sedis</taxon>
        <taxon>Mucoromycota</taxon>
        <taxon>Mucoromycotina</taxon>
        <taxon>Mucoromycetes</taxon>
        <taxon>Mucorales</taxon>
        <taxon>Mucorineae</taxon>
        <taxon>Mucoraceae</taxon>
        <taxon>Mucor</taxon>
    </lineage>
</organism>
<sequence length="365" mass="39358">MTVASNLSAVLYAPGDLRMEQTAIEEPNEDEVQINIRATGICGSDLHYYHQSKIGTRVLERSNPMILGHESSGIVTKVGSKVAQLSVGDRVVIEPGKSCHYCQRCEEGRYNLCPTMKFSSSLFQGPNQGLLREYVCFPADLCHKLPDNMSYEQGALIEPLAVAVHAVGRTNTVKVGSCVAVIGAGPIGLLVAAAAYAQGATQCVLFDINSNRLSFATSYLPTIKTVLLPLKPPTETSLAWAQAYVEKHLGDYAEKIDAVFECTGIESSVGLSMYLARRGGVVMLIGMGTSQCMMPIDLISTREIDVLGNFRYSHVHPKAIAMISEGKIPTKGLVSHKFALKDTLAAFETVKKGGEGVIKVQIGDF</sequence>
<dbReference type="GO" id="GO:0003939">
    <property type="term" value="F:L-iditol 2-dehydrogenase (NAD+) activity"/>
    <property type="evidence" value="ECO:0007669"/>
    <property type="project" value="TreeGrafter"/>
</dbReference>
<dbReference type="PANTHER" id="PTHR43161">
    <property type="entry name" value="SORBITOL DEHYDROGENASE"/>
    <property type="match status" value="1"/>
</dbReference>
<dbReference type="GO" id="GO:0006062">
    <property type="term" value="P:sorbitol catabolic process"/>
    <property type="evidence" value="ECO:0007669"/>
    <property type="project" value="TreeGrafter"/>
</dbReference>
<dbReference type="Pfam" id="PF00107">
    <property type="entry name" value="ADH_zinc_N"/>
    <property type="match status" value="1"/>
</dbReference>
<evidence type="ECO:0000256" key="6">
    <source>
        <dbReference type="RuleBase" id="RU361277"/>
    </source>
</evidence>
<dbReference type="EMBL" id="JAEPRD010000004">
    <property type="protein sequence ID" value="KAG2213110.1"/>
    <property type="molecule type" value="Genomic_DNA"/>
</dbReference>
<feature type="domain" description="Alcohol dehydrogenase-like N-terminal" evidence="8">
    <location>
        <begin position="29"/>
        <end position="147"/>
    </location>
</feature>
<dbReference type="InterPro" id="IPR011032">
    <property type="entry name" value="GroES-like_sf"/>
</dbReference>